<dbReference type="Gene3D" id="1.10.10.10">
    <property type="entry name" value="Winged helix-like DNA-binding domain superfamily/Winged helix DNA-binding domain"/>
    <property type="match status" value="1"/>
</dbReference>
<proteinExistence type="predicted"/>
<dbReference type="Pfam" id="PF13384">
    <property type="entry name" value="HTH_23"/>
    <property type="match status" value="1"/>
</dbReference>
<dbReference type="SUPFAM" id="SSF46894">
    <property type="entry name" value="C-terminal effector domain of the bipartite response regulators"/>
    <property type="match status" value="1"/>
</dbReference>
<name>A0ABW2G1Y4_9ACTN</name>
<dbReference type="InterPro" id="IPR000792">
    <property type="entry name" value="Tscrpt_reg_LuxR_C"/>
</dbReference>
<evidence type="ECO:0000313" key="2">
    <source>
        <dbReference type="EMBL" id="MFC7181900.1"/>
    </source>
</evidence>
<reference evidence="3" key="1">
    <citation type="journal article" date="2019" name="Int. J. Syst. Evol. Microbiol.">
        <title>The Global Catalogue of Microorganisms (GCM) 10K type strain sequencing project: providing services to taxonomists for standard genome sequencing and annotation.</title>
        <authorList>
            <consortium name="The Broad Institute Genomics Platform"/>
            <consortium name="The Broad Institute Genome Sequencing Center for Infectious Disease"/>
            <person name="Wu L."/>
            <person name="Ma J."/>
        </authorList>
    </citation>
    <scope>NUCLEOTIDE SEQUENCE [LARGE SCALE GENOMIC DNA]</scope>
    <source>
        <strain evidence="3">CGMCC 1.12859</strain>
    </source>
</reference>
<comment type="caution">
    <text evidence="2">The sequence shown here is derived from an EMBL/GenBank/DDBJ whole genome shotgun (WGS) entry which is preliminary data.</text>
</comment>
<feature type="domain" description="HTH luxR-type" evidence="1">
    <location>
        <begin position="44"/>
        <end position="93"/>
    </location>
</feature>
<dbReference type="InterPro" id="IPR016032">
    <property type="entry name" value="Sig_transdc_resp-reg_C-effctor"/>
</dbReference>
<dbReference type="EMBL" id="JBHTAJ010000038">
    <property type="protein sequence ID" value="MFC7181900.1"/>
    <property type="molecule type" value="Genomic_DNA"/>
</dbReference>
<dbReference type="InterPro" id="IPR036388">
    <property type="entry name" value="WH-like_DNA-bd_sf"/>
</dbReference>
<organism evidence="2 3">
    <name type="scientific">Kitasatospora paranensis</name>
    <dbReference type="NCBI Taxonomy" id="258053"/>
    <lineage>
        <taxon>Bacteria</taxon>
        <taxon>Bacillati</taxon>
        <taxon>Actinomycetota</taxon>
        <taxon>Actinomycetes</taxon>
        <taxon>Kitasatosporales</taxon>
        <taxon>Streptomycetaceae</taxon>
        <taxon>Kitasatospora</taxon>
    </lineage>
</organism>
<protein>
    <submittedName>
        <fullName evidence="2">LuxR C-terminal-related transcriptional regulator</fullName>
    </submittedName>
</protein>
<sequence>MALHITSPVAVEALRQYFELLWQRARPFGVAAPRSNGDRDRQRHEVAELLNQGFKDEAIARRLDLRPRTVRRRISEIMAELGAETRFAAGTEAQRRGWFEAESG</sequence>
<accession>A0ABW2G1Y4</accession>
<dbReference type="RefSeq" id="WP_345707162.1">
    <property type="nucleotide sequence ID" value="NZ_BAABKV010000001.1"/>
</dbReference>
<evidence type="ECO:0000313" key="3">
    <source>
        <dbReference type="Proteomes" id="UP001596435"/>
    </source>
</evidence>
<evidence type="ECO:0000259" key="1">
    <source>
        <dbReference type="SMART" id="SM00421"/>
    </source>
</evidence>
<dbReference type="SMART" id="SM00421">
    <property type="entry name" value="HTH_LUXR"/>
    <property type="match status" value="1"/>
</dbReference>
<gene>
    <name evidence="2" type="ORF">ACFQMG_20310</name>
</gene>
<dbReference type="Proteomes" id="UP001596435">
    <property type="component" value="Unassembled WGS sequence"/>
</dbReference>
<keyword evidence="3" id="KW-1185">Reference proteome</keyword>